<comment type="subcellular location">
    <subcellularLocation>
        <location evidence="3">Cytoplasm</location>
    </subcellularLocation>
    <text evidence="3">The tmRNA-SmpB complex associates with stalled 70S ribosomes.</text>
</comment>
<comment type="similarity">
    <text evidence="3">Belongs to the SmpB family.</text>
</comment>
<gene>
    <name evidence="3" type="primary">smpB</name>
    <name evidence="4" type="ORF">BJP25_05225</name>
</gene>
<dbReference type="GO" id="GO:0070929">
    <property type="term" value="P:trans-translation"/>
    <property type="evidence" value="ECO:0007669"/>
    <property type="project" value="UniProtKB-UniRule"/>
</dbReference>
<keyword evidence="2 3" id="KW-0694">RNA-binding</keyword>
<protein>
    <recommendedName>
        <fullName evidence="3">SsrA-binding protein</fullName>
    </recommendedName>
    <alternativeName>
        <fullName evidence="3">Small protein B</fullName>
    </alternativeName>
</protein>
<dbReference type="InterPro" id="IPR023620">
    <property type="entry name" value="SmpB"/>
</dbReference>
<accession>A0A1Q9LBU6</accession>
<evidence type="ECO:0000313" key="5">
    <source>
        <dbReference type="Proteomes" id="UP000186040"/>
    </source>
</evidence>
<dbReference type="STRING" id="1193682.BJP25_05225"/>
<dbReference type="EMBL" id="MKQR01000032">
    <property type="protein sequence ID" value="OLR89489.1"/>
    <property type="molecule type" value="Genomic_DNA"/>
</dbReference>
<dbReference type="Gene3D" id="2.40.280.10">
    <property type="match status" value="1"/>
</dbReference>
<dbReference type="CDD" id="cd09294">
    <property type="entry name" value="SmpB"/>
    <property type="match status" value="1"/>
</dbReference>
<evidence type="ECO:0000256" key="2">
    <source>
        <dbReference type="ARBA" id="ARBA00022884"/>
    </source>
</evidence>
<proteinExistence type="inferred from homology"/>
<comment type="caution">
    <text evidence="4">The sequence shown here is derived from an EMBL/GenBank/DDBJ whole genome shotgun (WGS) entry which is preliminary data.</text>
</comment>
<dbReference type="PROSITE" id="PS01317">
    <property type="entry name" value="SSRP"/>
    <property type="match status" value="1"/>
</dbReference>
<sequence length="161" mass="18206">MGKKAAKQPGTVATNRKARHDYLVLDTYEAGVALVGTEVKSLRLGRASLTDAFATIDDGEVWLRGLHIAEYDYGTWTNHPPRRVRKLLLHRREIDKLQLKVNDPGLSLVPLSMYFSGGRVKVELGLVRGKKAWDKRAAQADRDAQREIARAFSDHFKGRRR</sequence>
<dbReference type="OrthoDB" id="9805462at2"/>
<name>A0A1Q9LBU6_9PSEU</name>
<dbReference type="GO" id="GO:0005829">
    <property type="term" value="C:cytosol"/>
    <property type="evidence" value="ECO:0007669"/>
    <property type="project" value="TreeGrafter"/>
</dbReference>
<dbReference type="HAMAP" id="MF_00023">
    <property type="entry name" value="SmpB"/>
    <property type="match status" value="1"/>
</dbReference>
<evidence type="ECO:0000256" key="1">
    <source>
        <dbReference type="ARBA" id="ARBA00022490"/>
    </source>
</evidence>
<dbReference type="SUPFAM" id="SSF74982">
    <property type="entry name" value="Small protein B (SmpB)"/>
    <property type="match status" value="1"/>
</dbReference>
<keyword evidence="1 3" id="KW-0963">Cytoplasm</keyword>
<dbReference type="AlphaFoldDB" id="A0A1Q9LBU6"/>
<reference evidence="4 5" key="1">
    <citation type="submission" date="2016-10" db="EMBL/GenBank/DDBJ databases">
        <title>The Draft Genome Sequence of Actinokineospora bangkokensis 44EHWT reveals the biosynthetic pathway of antifungal compounds Thailandins with unusual extender unit butylmalonyl-CoA.</title>
        <authorList>
            <person name="Greule A."/>
            <person name="Intra B."/>
            <person name="Flemming S."/>
            <person name="Rommel M.G."/>
            <person name="Panbangred W."/>
            <person name="Bechthold A."/>
        </authorList>
    </citation>
    <scope>NUCLEOTIDE SEQUENCE [LARGE SCALE GENOMIC DNA]</scope>
    <source>
        <strain evidence="4 5">44EHW</strain>
    </source>
</reference>
<dbReference type="NCBIfam" id="NF003843">
    <property type="entry name" value="PRK05422.1"/>
    <property type="match status" value="1"/>
</dbReference>
<dbReference type="InterPro" id="IPR020081">
    <property type="entry name" value="SsrA-bd_prot_CS"/>
</dbReference>
<dbReference type="InterPro" id="IPR000037">
    <property type="entry name" value="SsrA-bd_prot"/>
</dbReference>
<dbReference type="Pfam" id="PF01668">
    <property type="entry name" value="SmpB"/>
    <property type="match status" value="1"/>
</dbReference>
<keyword evidence="5" id="KW-1185">Reference proteome</keyword>
<dbReference type="PANTHER" id="PTHR30308">
    <property type="entry name" value="TMRNA-BINDING COMPONENT OF TRANS-TRANSLATION TAGGING COMPLEX"/>
    <property type="match status" value="1"/>
</dbReference>
<organism evidence="4 5">
    <name type="scientific">Actinokineospora bangkokensis</name>
    <dbReference type="NCBI Taxonomy" id="1193682"/>
    <lineage>
        <taxon>Bacteria</taxon>
        <taxon>Bacillati</taxon>
        <taxon>Actinomycetota</taxon>
        <taxon>Actinomycetes</taxon>
        <taxon>Pseudonocardiales</taxon>
        <taxon>Pseudonocardiaceae</taxon>
        <taxon>Actinokineospora</taxon>
    </lineage>
</organism>
<evidence type="ECO:0000313" key="4">
    <source>
        <dbReference type="EMBL" id="OLR89489.1"/>
    </source>
</evidence>
<dbReference type="NCBIfam" id="TIGR00086">
    <property type="entry name" value="smpB"/>
    <property type="match status" value="1"/>
</dbReference>
<dbReference type="PANTHER" id="PTHR30308:SF2">
    <property type="entry name" value="SSRA-BINDING PROTEIN"/>
    <property type="match status" value="1"/>
</dbReference>
<dbReference type="GO" id="GO:0070930">
    <property type="term" value="P:trans-translation-dependent protein tagging"/>
    <property type="evidence" value="ECO:0007669"/>
    <property type="project" value="TreeGrafter"/>
</dbReference>
<dbReference type="Proteomes" id="UP000186040">
    <property type="component" value="Unassembled WGS sequence"/>
</dbReference>
<evidence type="ECO:0000256" key="3">
    <source>
        <dbReference type="HAMAP-Rule" id="MF_00023"/>
    </source>
</evidence>
<comment type="function">
    <text evidence="3">Required for rescue of stalled ribosomes mediated by trans-translation. Binds to transfer-messenger RNA (tmRNA), required for stable association of tmRNA with ribosomes. tmRNA and SmpB together mimic tRNA shape, replacing the anticodon stem-loop with SmpB. tmRNA is encoded by the ssrA gene; the 2 termini fold to resemble tRNA(Ala) and it encodes a 'tag peptide', a short internal open reading frame. During trans-translation Ala-aminoacylated tmRNA acts like a tRNA, entering the A-site of stalled ribosomes, displacing the stalled mRNA. The ribosome then switches to translate the ORF on the tmRNA; the nascent peptide is terminated with the 'tag peptide' encoded by the tmRNA and targeted for degradation. The ribosome is freed to recommence translation, which seems to be the essential function of trans-translation.</text>
</comment>
<dbReference type="RefSeq" id="WP_075978672.1">
    <property type="nucleotide sequence ID" value="NZ_MKQR01000032.1"/>
</dbReference>
<dbReference type="GO" id="GO:0003723">
    <property type="term" value="F:RNA binding"/>
    <property type="evidence" value="ECO:0007669"/>
    <property type="project" value="UniProtKB-UniRule"/>
</dbReference>